<dbReference type="FunFam" id="2.40.50.150:FF:000004">
    <property type="entry name" value="DNA-directed RNA polymerase subunit beta"/>
    <property type="match status" value="1"/>
</dbReference>
<evidence type="ECO:0000256" key="6">
    <source>
        <dbReference type="ARBA" id="ARBA00022695"/>
    </source>
</evidence>
<feature type="domain" description="RNA polymerase beta subunit protrusion" evidence="17">
    <location>
        <begin position="33"/>
        <end position="431"/>
    </location>
</feature>
<dbReference type="Gene3D" id="3.90.1110.10">
    <property type="entry name" value="RNA polymerase Rpb2, domain 2"/>
    <property type="match status" value="1"/>
</dbReference>
<feature type="domain" description="RNA polymerase Rpb2" evidence="16">
    <location>
        <begin position="185"/>
        <end position="370"/>
    </location>
</feature>
<evidence type="ECO:0000256" key="4">
    <source>
        <dbReference type="ARBA" id="ARBA00022478"/>
    </source>
</evidence>
<dbReference type="PANTHER" id="PTHR20856">
    <property type="entry name" value="DNA-DIRECTED RNA POLYMERASE I SUBUNIT 2"/>
    <property type="match status" value="1"/>
</dbReference>
<dbReference type="InterPro" id="IPR007120">
    <property type="entry name" value="DNA-dir_RNAP_su2_dom"/>
</dbReference>
<dbReference type="FunFam" id="3.90.1110.10:FF:000007">
    <property type="entry name" value="DNA-directed RNA polymerase subunit beta"/>
    <property type="match status" value="1"/>
</dbReference>
<evidence type="ECO:0000256" key="8">
    <source>
        <dbReference type="ARBA" id="ARBA00022771"/>
    </source>
</evidence>
<dbReference type="OrthoDB" id="10248617at2759"/>
<feature type="domain" description="DNA-directed RNA polymerase I subunit RPA2" evidence="19">
    <location>
        <begin position="589"/>
        <end position="646"/>
    </location>
</feature>
<dbReference type="InterPro" id="IPR014724">
    <property type="entry name" value="RNA_pol_RPB2_OB-fold"/>
</dbReference>
<dbReference type="GO" id="GO:0003677">
    <property type="term" value="F:DNA binding"/>
    <property type="evidence" value="ECO:0007669"/>
    <property type="project" value="InterPro"/>
</dbReference>
<evidence type="ECO:0000256" key="11">
    <source>
        <dbReference type="ARBA" id="ARBA00023242"/>
    </source>
</evidence>
<organism evidence="20 21">
    <name type="scientific">Mytilus coruscus</name>
    <name type="common">Sea mussel</name>
    <dbReference type="NCBI Taxonomy" id="42192"/>
    <lineage>
        <taxon>Eukaryota</taxon>
        <taxon>Metazoa</taxon>
        <taxon>Spiralia</taxon>
        <taxon>Lophotrochozoa</taxon>
        <taxon>Mollusca</taxon>
        <taxon>Bivalvia</taxon>
        <taxon>Autobranchia</taxon>
        <taxon>Pteriomorphia</taxon>
        <taxon>Mytilida</taxon>
        <taxon>Mytiloidea</taxon>
        <taxon>Mytilidae</taxon>
        <taxon>Mytilinae</taxon>
        <taxon>Mytilus</taxon>
    </lineage>
</organism>
<evidence type="ECO:0000256" key="2">
    <source>
        <dbReference type="ARBA" id="ARBA00006835"/>
    </source>
</evidence>
<keyword evidence="7" id="KW-0479">Metal-binding</keyword>
<name>A0A6J8DF95_MYTCO</name>
<dbReference type="InterPro" id="IPR007642">
    <property type="entry name" value="RNA_pol_Rpb2_2"/>
</dbReference>
<comment type="similarity">
    <text evidence="2 13">Belongs to the RNA polymerase beta chain family.</text>
</comment>
<dbReference type="Gene3D" id="2.40.50.150">
    <property type="match status" value="1"/>
</dbReference>
<keyword evidence="4" id="KW-0240">DNA-directed RNA polymerase</keyword>
<dbReference type="GO" id="GO:0009303">
    <property type="term" value="P:rRNA transcription"/>
    <property type="evidence" value="ECO:0007669"/>
    <property type="project" value="UniProtKB-ARBA"/>
</dbReference>
<dbReference type="Pfam" id="PF04565">
    <property type="entry name" value="RNA_pol_Rpb2_3"/>
    <property type="match status" value="1"/>
</dbReference>
<dbReference type="Pfam" id="PF00562">
    <property type="entry name" value="RNA_pol_Rpb2_6"/>
    <property type="match status" value="1"/>
</dbReference>
<dbReference type="GO" id="GO:0032549">
    <property type="term" value="F:ribonucleoside binding"/>
    <property type="evidence" value="ECO:0007669"/>
    <property type="project" value="InterPro"/>
</dbReference>
<evidence type="ECO:0000313" key="21">
    <source>
        <dbReference type="Proteomes" id="UP000507470"/>
    </source>
</evidence>
<keyword evidence="11" id="KW-0539">Nucleus</keyword>
<dbReference type="AlphaFoldDB" id="A0A6J8DF95"/>
<dbReference type="InterPro" id="IPR037033">
    <property type="entry name" value="DNA-dir_RNAP_su2_hyb_sf"/>
</dbReference>
<evidence type="ECO:0000256" key="13">
    <source>
        <dbReference type="RuleBase" id="RU000434"/>
    </source>
</evidence>
<dbReference type="GO" id="GO:0000428">
    <property type="term" value="C:DNA-directed RNA polymerase complex"/>
    <property type="evidence" value="ECO:0007669"/>
    <property type="project" value="UniProtKB-KW"/>
</dbReference>
<evidence type="ECO:0000313" key="20">
    <source>
        <dbReference type="EMBL" id="CAC5406736.1"/>
    </source>
</evidence>
<evidence type="ECO:0000256" key="5">
    <source>
        <dbReference type="ARBA" id="ARBA00022679"/>
    </source>
</evidence>
<evidence type="ECO:0000256" key="12">
    <source>
        <dbReference type="ARBA" id="ARBA00047768"/>
    </source>
</evidence>
<dbReference type="CDD" id="cd00653">
    <property type="entry name" value="RNA_pol_B_RPB2"/>
    <property type="match status" value="1"/>
</dbReference>
<keyword evidence="9" id="KW-0862">Zinc</keyword>
<evidence type="ECO:0000256" key="7">
    <source>
        <dbReference type="ARBA" id="ARBA00022723"/>
    </source>
</evidence>
<dbReference type="InterPro" id="IPR007645">
    <property type="entry name" value="RNA_pol_Rpb2_3"/>
</dbReference>
<feature type="domain" description="DNA-directed RNA polymerase subunit 2 hybrid-binding" evidence="15">
    <location>
        <begin position="696"/>
        <end position="899"/>
    </location>
</feature>
<evidence type="ECO:0000256" key="1">
    <source>
        <dbReference type="ARBA" id="ARBA00004604"/>
    </source>
</evidence>
<dbReference type="FunFam" id="3.90.1100.10:FF:000008">
    <property type="entry name" value="DNA-directed RNA polymerase subunit beta"/>
    <property type="match status" value="1"/>
</dbReference>
<dbReference type="EC" id="2.7.7.6" evidence="3"/>
<dbReference type="Proteomes" id="UP000507470">
    <property type="component" value="Unassembled WGS sequence"/>
</dbReference>
<keyword evidence="8" id="KW-0863">Zinc-finger</keyword>
<feature type="domain" description="RNA polymerase Rpb2" evidence="18">
    <location>
        <begin position="480"/>
        <end position="544"/>
    </location>
</feature>
<evidence type="ECO:0000256" key="14">
    <source>
        <dbReference type="SAM" id="MobiDB-lite"/>
    </source>
</evidence>
<dbReference type="GO" id="GO:0008270">
    <property type="term" value="F:zinc ion binding"/>
    <property type="evidence" value="ECO:0007669"/>
    <property type="project" value="UniProtKB-KW"/>
</dbReference>
<gene>
    <name evidence="20" type="ORF">MCOR_40280</name>
</gene>
<dbReference type="Pfam" id="PF04561">
    <property type="entry name" value="RNA_pol_Rpb2_2"/>
    <property type="match status" value="1"/>
</dbReference>
<proteinExistence type="inferred from homology"/>
<evidence type="ECO:0000259" key="15">
    <source>
        <dbReference type="Pfam" id="PF00562"/>
    </source>
</evidence>
<dbReference type="Gene3D" id="3.90.1100.10">
    <property type="match status" value="2"/>
</dbReference>
<evidence type="ECO:0000259" key="16">
    <source>
        <dbReference type="Pfam" id="PF04561"/>
    </source>
</evidence>
<evidence type="ECO:0000256" key="3">
    <source>
        <dbReference type="ARBA" id="ARBA00012418"/>
    </source>
</evidence>
<dbReference type="GO" id="GO:0005730">
    <property type="term" value="C:nucleolus"/>
    <property type="evidence" value="ECO:0007669"/>
    <property type="project" value="UniProtKB-SubCell"/>
</dbReference>
<evidence type="ECO:0000256" key="9">
    <source>
        <dbReference type="ARBA" id="ARBA00022833"/>
    </source>
</evidence>
<reference evidence="20 21" key="1">
    <citation type="submission" date="2020-06" db="EMBL/GenBank/DDBJ databases">
        <authorList>
            <person name="Li R."/>
            <person name="Bekaert M."/>
        </authorList>
    </citation>
    <scope>NUCLEOTIDE SEQUENCE [LARGE SCALE GENOMIC DNA]</scope>
    <source>
        <strain evidence="21">wild</strain>
    </source>
</reference>
<feature type="region of interest" description="Disordered" evidence="14">
    <location>
        <begin position="1"/>
        <end position="23"/>
    </location>
</feature>
<evidence type="ECO:0000259" key="19">
    <source>
        <dbReference type="Pfam" id="PF06883"/>
    </source>
</evidence>
<keyword evidence="21" id="KW-1185">Reference proteome</keyword>
<accession>A0A6J8DF95</accession>
<keyword evidence="10" id="KW-0804">Transcription</keyword>
<dbReference type="FunFam" id="2.40.270.10:FF:000006">
    <property type="entry name" value="DNA-directed RNA polymerase subunit beta"/>
    <property type="match status" value="1"/>
</dbReference>
<evidence type="ECO:0000259" key="18">
    <source>
        <dbReference type="Pfam" id="PF04565"/>
    </source>
</evidence>
<dbReference type="FunFam" id="3.90.1100.10:FF:000016">
    <property type="entry name" value="DNA-directed RNA polymerase subunit beta"/>
    <property type="match status" value="1"/>
</dbReference>
<dbReference type="InterPro" id="IPR009674">
    <property type="entry name" value="Rpa2_dom_4"/>
</dbReference>
<evidence type="ECO:0000259" key="17">
    <source>
        <dbReference type="Pfam" id="PF04563"/>
    </source>
</evidence>
<keyword evidence="5" id="KW-0808">Transferase</keyword>
<dbReference type="EMBL" id="CACVKT020007264">
    <property type="protein sequence ID" value="CAC5406736.1"/>
    <property type="molecule type" value="Genomic_DNA"/>
</dbReference>
<dbReference type="Pfam" id="PF04563">
    <property type="entry name" value="RNA_pol_Rpb2_1"/>
    <property type="match status" value="1"/>
</dbReference>
<dbReference type="GO" id="GO:0003899">
    <property type="term" value="F:DNA-directed RNA polymerase activity"/>
    <property type="evidence" value="ECO:0007669"/>
    <property type="project" value="UniProtKB-EC"/>
</dbReference>
<keyword evidence="6" id="KW-0548">Nucleotidyltransferase</keyword>
<dbReference type="InterPro" id="IPR037034">
    <property type="entry name" value="RNA_pol_Rpb2_2_sf"/>
</dbReference>
<dbReference type="SUPFAM" id="SSF64484">
    <property type="entry name" value="beta and beta-prime subunits of DNA dependent RNA-polymerase"/>
    <property type="match status" value="1"/>
</dbReference>
<protein>
    <recommendedName>
        <fullName evidence="3">DNA-directed RNA polymerase</fullName>
        <ecNumber evidence="3">2.7.7.6</ecNumber>
    </recommendedName>
</protein>
<evidence type="ECO:0000256" key="10">
    <source>
        <dbReference type="ARBA" id="ARBA00023163"/>
    </source>
</evidence>
<dbReference type="InterPro" id="IPR007644">
    <property type="entry name" value="RNA_pol_bsu_protrusion"/>
</dbReference>
<sequence>MTDTGDRIQPNFKNLTHTDYGKPNDMQHMPLQELTKPHVDSFNYMLEEGLGKAVQLIYPVEFALPDGDRISFTVLDANVYKPVVSQSNKTSVNLKVYPAECRQRFVTYKGNFQITFVWKINNKPQDTVERTIGEIPIMVKSKRCNLQGLSPSELVKHGEEAEEMGGYFIVNGLEKIIRMLIMPRRNYAMCMIRPSWRSRGKQYTEYGVQIKCVRQDQTGMNNVLHYLSNGSATIGFGYLKELFYVPVMFILKGLLNVTDKYIYDFILKKMIEFYKGCIVFMLRQALTEDLTSQNKVLQYIGSKFRIKLPLPEWYSDEEVGQFLIRECICIHLENNTDKFNLLIFMIRKLFAFSKGECAAESADSPANQELLLGGHLYLAVLKAMVDFYYVSPANQELLLGGHLYLAVLKEKIESWLISLKATIQRNAKTKEGSYKLTSKTLEDAFRHTSDVSKSVEYLLSTGNLVSRSGLGLMQTSGLAVVADKLNFYRYLSHFRCVHRGAFFAEMRTTAVRKFLPEAWGFLCPVHTPDGAPCGLLNHLTAFCQAVNIQYPTAHLYKLLISLGVTPFDAPPPGNLKDCFPVLLDGKHMGYLHSSIAKKVEQKLRVMKVKALKQVPTMMEICLIPKTEFASQYPGLYLFTTPARMMRPVKNLALDTTEMVGSFEQVYMDICINQSEAIPGVTTHEEFSEIRMLSSLACLTPYSDCNQSPRNMYQCQMGKQTMGTPCHAYKYRADNKLYRIQTPQTPMVRPGMHDHYNVDNYPMGTNAVVAVISYTGYDMEDAMILNKSAFERGFAHGSIYKSELIDLRKKAQDKYRTLLVFGSKSGDKRTEGKLDPDGLPPIGTYLQDGDVFYSYFNLQTGEYRVEKYRKSEPAYVDHIKIIGNDTGTGDLEKVCIVLRIVVSTFKRDGITENFCRSVN</sequence>
<comment type="catalytic activity">
    <reaction evidence="12">
        <text>RNA(n) + a ribonucleoside 5'-triphosphate = RNA(n+1) + diphosphate</text>
        <dbReference type="Rhea" id="RHEA:21248"/>
        <dbReference type="Rhea" id="RHEA-COMP:14527"/>
        <dbReference type="Rhea" id="RHEA-COMP:17342"/>
        <dbReference type="ChEBI" id="CHEBI:33019"/>
        <dbReference type="ChEBI" id="CHEBI:61557"/>
        <dbReference type="ChEBI" id="CHEBI:140395"/>
        <dbReference type="EC" id="2.7.7.6"/>
    </reaction>
    <physiologicalReaction direction="left-to-right" evidence="12">
        <dbReference type="Rhea" id="RHEA:21249"/>
    </physiologicalReaction>
</comment>
<comment type="subcellular location">
    <subcellularLocation>
        <location evidence="1">Nucleus</location>
        <location evidence="1">Nucleolus</location>
    </subcellularLocation>
</comment>
<dbReference type="InterPro" id="IPR015712">
    <property type="entry name" value="DNA-dir_RNA_pol_su2"/>
</dbReference>
<dbReference type="Pfam" id="PF06883">
    <property type="entry name" value="RNA_pol_Rpa2_4"/>
    <property type="match status" value="1"/>
</dbReference>
<dbReference type="Gene3D" id="2.40.270.10">
    <property type="entry name" value="DNA-directed RNA polymerase, subunit 2, domain 6"/>
    <property type="match status" value="1"/>
</dbReference>